<dbReference type="AlphaFoldDB" id="A0A1M7JTU9"/>
<dbReference type="EMBL" id="FRCR01000007">
    <property type="protein sequence ID" value="SHM56341.1"/>
    <property type="molecule type" value="Genomic_DNA"/>
</dbReference>
<organism evidence="1 2">
    <name type="scientific">Caldanaerovirga acetigignens</name>
    <dbReference type="NCBI Taxonomy" id="447595"/>
    <lineage>
        <taxon>Bacteria</taxon>
        <taxon>Bacillati</taxon>
        <taxon>Bacillota</taxon>
        <taxon>Clostridia</taxon>
        <taxon>Thermosediminibacterales</taxon>
        <taxon>Thermosediminibacteraceae</taxon>
        <taxon>Caldanaerovirga</taxon>
    </lineage>
</organism>
<dbReference type="Proteomes" id="UP000184375">
    <property type="component" value="Unassembled WGS sequence"/>
</dbReference>
<dbReference type="STRING" id="447595.SAMN05660826_01337"/>
<reference evidence="2" key="1">
    <citation type="submission" date="2016-11" db="EMBL/GenBank/DDBJ databases">
        <authorList>
            <person name="Varghese N."/>
            <person name="Submissions S."/>
        </authorList>
    </citation>
    <scope>NUCLEOTIDE SEQUENCE [LARGE SCALE GENOMIC DNA]</scope>
    <source>
        <strain evidence="2">DSM 18802</strain>
    </source>
</reference>
<keyword evidence="2" id="KW-1185">Reference proteome</keyword>
<sequence length="39" mass="4806">MEDFAPIRLKKNDNPLWKALVRLGRKRKIEFYEFNKLKV</sequence>
<accession>A0A1M7JTU9</accession>
<gene>
    <name evidence="1" type="ORF">SAMN05660826_01337</name>
</gene>
<name>A0A1M7JTU9_9FIRM</name>
<proteinExistence type="predicted"/>
<evidence type="ECO:0000313" key="1">
    <source>
        <dbReference type="EMBL" id="SHM56341.1"/>
    </source>
</evidence>
<evidence type="ECO:0000313" key="2">
    <source>
        <dbReference type="Proteomes" id="UP000184375"/>
    </source>
</evidence>
<protein>
    <submittedName>
        <fullName evidence="1">Uncharacterized protein</fullName>
    </submittedName>
</protein>